<keyword evidence="2" id="KW-1185">Reference proteome</keyword>
<gene>
    <name evidence="1" type="ORF">SAMN05444920_11675</name>
</gene>
<protein>
    <submittedName>
        <fullName evidence="1">Uncharacterized protein</fullName>
    </submittedName>
</protein>
<name>A0A1H6ETD6_9ACTN</name>
<dbReference type="Proteomes" id="UP000236732">
    <property type="component" value="Unassembled WGS sequence"/>
</dbReference>
<dbReference type="EMBL" id="FNVT01000016">
    <property type="protein sequence ID" value="SEH00341.1"/>
    <property type="molecule type" value="Genomic_DNA"/>
</dbReference>
<evidence type="ECO:0000313" key="2">
    <source>
        <dbReference type="Proteomes" id="UP000236732"/>
    </source>
</evidence>
<organism evidence="1 2">
    <name type="scientific">Nonomuraea solani</name>
    <dbReference type="NCBI Taxonomy" id="1144553"/>
    <lineage>
        <taxon>Bacteria</taxon>
        <taxon>Bacillati</taxon>
        <taxon>Actinomycetota</taxon>
        <taxon>Actinomycetes</taxon>
        <taxon>Streptosporangiales</taxon>
        <taxon>Streptosporangiaceae</taxon>
        <taxon>Nonomuraea</taxon>
    </lineage>
</organism>
<accession>A0A1H6ETD6</accession>
<evidence type="ECO:0000313" key="1">
    <source>
        <dbReference type="EMBL" id="SEH00341.1"/>
    </source>
</evidence>
<reference evidence="1 2" key="1">
    <citation type="submission" date="2016-10" db="EMBL/GenBank/DDBJ databases">
        <authorList>
            <person name="de Groot N.N."/>
        </authorList>
    </citation>
    <scope>NUCLEOTIDE SEQUENCE [LARGE SCALE GENOMIC DNA]</scope>
    <source>
        <strain evidence="1 2">CGMCC 4.7037</strain>
    </source>
</reference>
<proteinExistence type="predicted"/>
<sequence>MPGFSMRDIPRSGIRRCEIHESGGDKDEVDLRAEQSRKGTFQFNAKGIAASDITTDQRVLERERAISIGKTSYLSGGMWKNKLPEGKTWYKTGGLPSGGGGFHGQVINPAEPKTLAALVKKGRLSGSTLTFNAAGLVSRVRSSYAATGVLDTNGYDGKTITVDSRFTGWGVKVSIKPPNPGTVSTKTSE</sequence>
<dbReference type="AlphaFoldDB" id="A0A1H6ETD6"/>